<protein>
    <submittedName>
        <fullName evidence="3">AMP-dependent synthetase</fullName>
    </submittedName>
</protein>
<evidence type="ECO:0000313" key="3">
    <source>
        <dbReference type="EMBL" id="GID65499.1"/>
    </source>
</evidence>
<dbReference type="Gene3D" id="3.40.50.12780">
    <property type="entry name" value="N-terminal domain of ligase-like"/>
    <property type="match status" value="1"/>
</dbReference>
<sequence>MWPAPVLELLAEGGDRPVFEDGDRVVTAAEMLSLVRRIATGLRQHGLGPGRGVALRLSVDAHAFAATIAAFAVGARVSGMPSGLAPGQLSHLLERDDAVLLDDAAVRSLSGFPEKPIDVGGRPGDVARIIYTSGSTGNPKGCAQTYAAMSAAWAAHPDRWPPAVAELARRLDRYLVFGSLSSQVMLEYGILTLAAGGTLVAAHPPAFPGTIAEHRATASVITVGKLHQLVRAQRANPVDLSSLRALMVSGSPLEPGRLREALDVLGPVIFHGYGQTETGMISMAMPGERLDSVGRPPPVTSLRFQDGELYVRTPAQASFYWQDPEESARVFVDGWVRTRDLATLGDDGYLRLLGRARDVIIVQATLVYAGPIERALAADPAVAEAYVIGRPDDETGEAIHAYVVPVTGRTPDAAALRSRVAAHLGPSSVPKTVTVIDHVPLAPSGKPDKYALPAT</sequence>
<dbReference type="EMBL" id="BOMH01000025">
    <property type="protein sequence ID" value="GID65499.1"/>
    <property type="molecule type" value="Genomic_DNA"/>
</dbReference>
<dbReference type="InterPro" id="IPR050237">
    <property type="entry name" value="ATP-dep_AMP-bd_enzyme"/>
</dbReference>
<dbReference type="InterPro" id="IPR020845">
    <property type="entry name" value="AMP-binding_CS"/>
</dbReference>
<dbReference type="Pfam" id="PF13193">
    <property type="entry name" value="AMP-binding_C"/>
    <property type="match status" value="1"/>
</dbReference>
<dbReference type="PANTHER" id="PTHR43767:SF1">
    <property type="entry name" value="NONRIBOSOMAL PEPTIDE SYNTHASE PES1 (EUROFUNG)-RELATED"/>
    <property type="match status" value="1"/>
</dbReference>
<comment type="caution">
    <text evidence="3">The sequence shown here is derived from an EMBL/GenBank/DDBJ whole genome shotgun (WGS) entry which is preliminary data.</text>
</comment>
<organism evidence="3 4">
    <name type="scientific">Actinoplanes cyaneus</name>
    <dbReference type="NCBI Taxonomy" id="52696"/>
    <lineage>
        <taxon>Bacteria</taxon>
        <taxon>Bacillati</taxon>
        <taxon>Actinomycetota</taxon>
        <taxon>Actinomycetes</taxon>
        <taxon>Micromonosporales</taxon>
        <taxon>Micromonosporaceae</taxon>
        <taxon>Actinoplanes</taxon>
    </lineage>
</organism>
<dbReference type="SUPFAM" id="SSF56801">
    <property type="entry name" value="Acetyl-CoA synthetase-like"/>
    <property type="match status" value="1"/>
</dbReference>
<dbReference type="PANTHER" id="PTHR43767">
    <property type="entry name" value="LONG-CHAIN-FATTY-ACID--COA LIGASE"/>
    <property type="match status" value="1"/>
</dbReference>
<proteinExistence type="predicted"/>
<dbReference type="InterPro" id="IPR025110">
    <property type="entry name" value="AMP-bd_C"/>
</dbReference>
<dbReference type="InterPro" id="IPR042099">
    <property type="entry name" value="ANL_N_sf"/>
</dbReference>
<accession>A0A919IGM9</accession>
<dbReference type="RefSeq" id="WP_203741589.1">
    <property type="nucleotide sequence ID" value="NZ_BAAAUC010000003.1"/>
</dbReference>
<feature type="domain" description="AMP-dependent synthetase/ligase" evidence="1">
    <location>
        <begin position="13"/>
        <end position="321"/>
    </location>
</feature>
<gene>
    <name evidence="3" type="ORF">Acy02nite_33800</name>
</gene>
<dbReference type="InterPro" id="IPR045851">
    <property type="entry name" value="AMP-bd_C_sf"/>
</dbReference>
<dbReference type="PROSITE" id="PS00455">
    <property type="entry name" value="AMP_BINDING"/>
    <property type="match status" value="1"/>
</dbReference>
<dbReference type="Proteomes" id="UP000619479">
    <property type="component" value="Unassembled WGS sequence"/>
</dbReference>
<evidence type="ECO:0000259" key="1">
    <source>
        <dbReference type="Pfam" id="PF00501"/>
    </source>
</evidence>
<keyword evidence="4" id="KW-1185">Reference proteome</keyword>
<evidence type="ECO:0000259" key="2">
    <source>
        <dbReference type="Pfam" id="PF13193"/>
    </source>
</evidence>
<dbReference type="AlphaFoldDB" id="A0A919IGM9"/>
<name>A0A919IGM9_9ACTN</name>
<feature type="domain" description="AMP-binding enzyme C-terminal" evidence="2">
    <location>
        <begin position="372"/>
        <end position="446"/>
    </location>
</feature>
<dbReference type="CDD" id="cd04433">
    <property type="entry name" value="AFD_class_I"/>
    <property type="match status" value="1"/>
</dbReference>
<dbReference type="GO" id="GO:0016878">
    <property type="term" value="F:acid-thiol ligase activity"/>
    <property type="evidence" value="ECO:0007669"/>
    <property type="project" value="UniProtKB-ARBA"/>
</dbReference>
<reference evidence="3" key="1">
    <citation type="submission" date="2021-01" db="EMBL/GenBank/DDBJ databases">
        <title>Whole genome shotgun sequence of Actinoplanes cyaneus NBRC 14990.</title>
        <authorList>
            <person name="Komaki H."/>
            <person name="Tamura T."/>
        </authorList>
    </citation>
    <scope>NUCLEOTIDE SEQUENCE</scope>
    <source>
        <strain evidence="3">NBRC 14990</strain>
    </source>
</reference>
<evidence type="ECO:0000313" key="4">
    <source>
        <dbReference type="Proteomes" id="UP000619479"/>
    </source>
</evidence>
<dbReference type="InterPro" id="IPR000873">
    <property type="entry name" value="AMP-dep_synth/lig_dom"/>
</dbReference>
<dbReference type="Gene3D" id="3.30.300.30">
    <property type="match status" value="1"/>
</dbReference>
<dbReference type="Pfam" id="PF00501">
    <property type="entry name" value="AMP-binding"/>
    <property type="match status" value="1"/>
</dbReference>